<comment type="caution">
    <text evidence="2">The sequence shown here is derived from an EMBL/GenBank/DDBJ whole genome shotgun (WGS) entry which is preliminary data.</text>
</comment>
<accession>A0A6C2C2A0</accession>
<dbReference type="OrthoDB" id="9762085at2"/>
<dbReference type="Proteomes" id="UP000371977">
    <property type="component" value="Unassembled WGS sequence"/>
</dbReference>
<keyword evidence="3" id="KW-1185">Reference proteome</keyword>
<name>A0A6C2C2A0_9LACO</name>
<dbReference type="InterPro" id="IPR007863">
    <property type="entry name" value="Peptidase_M16_C"/>
</dbReference>
<dbReference type="PANTHER" id="PTHR11851:SF186">
    <property type="entry name" value="INACTIVE METALLOPROTEASE YMFF-RELATED"/>
    <property type="match status" value="1"/>
</dbReference>
<dbReference type="NCBIfam" id="NF047422">
    <property type="entry name" value="YfmF_fam"/>
    <property type="match status" value="1"/>
</dbReference>
<protein>
    <submittedName>
        <fullName evidence="2">Insulinase family protein</fullName>
    </submittedName>
</protein>
<dbReference type="AlphaFoldDB" id="A0A6C2C2A0"/>
<evidence type="ECO:0000259" key="1">
    <source>
        <dbReference type="Pfam" id="PF05193"/>
    </source>
</evidence>
<dbReference type="EMBL" id="SDGZ01000024">
    <property type="protein sequence ID" value="TYC48118.1"/>
    <property type="molecule type" value="Genomic_DNA"/>
</dbReference>
<dbReference type="SUPFAM" id="SSF63411">
    <property type="entry name" value="LuxS/MPP-like metallohydrolase"/>
    <property type="match status" value="2"/>
</dbReference>
<organism evidence="2 3">
    <name type="scientific">Weissella muntiaci</name>
    <dbReference type="NCBI Taxonomy" id="2508881"/>
    <lineage>
        <taxon>Bacteria</taxon>
        <taxon>Bacillati</taxon>
        <taxon>Bacillota</taxon>
        <taxon>Bacilli</taxon>
        <taxon>Lactobacillales</taxon>
        <taxon>Lactobacillaceae</taxon>
        <taxon>Weissella</taxon>
    </lineage>
</organism>
<evidence type="ECO:0000313" key="3">
    <source>
        <dbReference type="Proteomes" id="UP000371977"/>
    </source>
</evidence>
<evidence type="ECO:0000313" key="2">
    <source>
        <dbReference type="EMBL" id="TYC48118.1"/>
    </source>
</evidence>
<dbReference type="InterPro" id="IPR050361">
    <property type="entry name" value="MPP/UQCRC_Complex"/>
</dbReference>
<dbReference type="GO" id="GO:0046872">
    <property type="term" value="F:metal ion binding"/>
    <property type="evidence" value="ECO:0007669"/>
    <property type="project" value="InterPro"/>
</dbReference>
<dbReference type="Pfam" id="PF05193">
    <property type="entry name" value="Peptidase_M16_C"/>
    <property type="match status" value="1"/>
</dbReference>
<feature type="domain" description="Peptidase M16 C-terminal" evidence="1">
    <location>
        <begin position="185"/>
        <end position="353"/>
    </location>
</feature>
<dbReference type="Gene3D" id="3.30.830.10">
    <property type="entry name" value="Metalloenzyme, LuxS/M16 peptidase-like"/>
    <property type="match status" value="2"/>
</dbReference>
<sequence>MVMMELVPGVHLHVLPNRDFATTHIQLNFTQTLDQAQVGSRVLASNMVETVSANLPSQRLMAQAQSKLYGADFSVDVLKTGQLHTVRASLILPNDEYLPEHATVLPDGLDFLRATLLEPMGDPENGFDPTIFNRQKEIALDELAGLQEDRQYFALRQAMQSYFAKSEQALPAFGSAELLEAVDQKQAYEAWQLMLANDRVDIIVFGNVDEALIMTAFKKWRWSARTPELTLEYSQPLLATAKDQSVQLPDVSQARLVLGYQLVVAKPDRFIAYVFNTLFGGHAISRLFMNVREEAGLAYAISSDYNLYTGLLLVEAGVEVEQLTEVKRRIAAELARLQTELVESDELATIKRIMMADYSLALDQPSRIIEREFVQALTGQFTTSDQWLAAVEAVTAQDIQRIAQATQLQLNYELIGGNQDATSNA</sequence>
<dbReference type="InterPro" id="IPR011249">
    <property type="entry name" value="Metalloenz_LuxS/M16"/>
</dbReference>
<gene>
    <name evidence="2" type="ORF">ESZ50_10115</name>
</gene>
<proteinExistence type="predicted"/>
<reference evidence="2 3" key="1">
    <citation type="submission" date="2019-01" db="EMBL/GenBank/DDBJ databases">
        <title>Weissella sp. nov., a novel lactic acid bacterium isolated from animal feces.</title>
        <authorList>
            <person name="Wang L.-T."/>
        </authorList>
    </citation>
    <scope>NUCLEOTIDE SEQUENCE [LARGE SCALE GENOMIC DNA]</scope>
    <source>
        <strain evidence="2 3">8H-2</strain>
    </source>
</reference>
<dbReference type="PANTHER" id="PTHR11851">
    <property type="entry name" value="METALLOPROTEASE"/>
    <property type="match status" value="1"/>
</dbReference>